<comment type="caution">
    <text evidence="2">The sequence shown here is derived from an EMBL/GenBank/DDBJ whole genome shotgun (WGS) entry which is preliminary data.</text>
</comment>
<dbReference type="OrthoDB" id="5984725at2759"/>
<dbReference type="AlphaFoldDB" id="A0A9W9YBD3"/>
<dbReference type="PROSITE" id="PS51934">
    <property type="entry name" value="LRAT"/>
    <property type="match status" value="1"/>
</dbReference>
<dbReference type="Gene3D" id="3.90.1720.10">
    <property type="entry name" value="endopeptidase domain like (from Nostoc punctiforme)"/>
    <property type="match status" value="1"/>
</dbReference>
<gene>
    <name evidence="2" type="ORF">OS493_020017</name>
</gene>
<evidence type="ECO:0000313" key="2">
    <source>
        <dbReference type="EMBL" id="KAJ7331235.1"/>
    </source>
</evidence>
<organism evidence="2 3">
    <name type="scientific">Desmophyllum pertusum</name>
    <dbReference type="NCBI Taxonomy" id="174260"/>
    <lineage>
        <taxon>Eukaryota</taxon>
        <taxon>Metazoa</taxon>
        <taxon>Cnidaria</taxon>
        <taxon>Anthozoa</taxon>
        <taxon>Hexacorallia</taxon>
        <taxon>Scleractinia</taxon>
        <taxon>Caryophylliina</taxon>
        <taxon>Caryophylliidae</taxon>
        <taxon>Desmophyllum</taxon>
    </lineage>
</organism>
<feature type="domain" description="LRAT" evidence="1">
    <location>
        <begin position="12"/>
        <end position="143"/>
    </location>
</feature>
<keyword evidence="3" id="KW-1185">Reference proteome</keyword>
<dbReference type="Pfam" id="PF04970">
    <property type="entry name" value="LRAT"/>
    <property type="match status" value="1"/>
</dbReference>
<name>A0A9W9YBD3_9CNID</name>
<sequence length="220" mass="23999">MKAGDHLVRKGSSMGDLINYEHHFLCIGTDCDGPKIIHYYNTPNNAIEQMIPTSLGSGTAFGQLGIVQEMTLPHKDFIKEGELQTKGKEVERVVWPEELRRYSVEDVIERAQRRVGEESYHLMKNNCETVVMWCLCGLNISLQATPLRKTLCEAGSAVVRTIGQGLQQVLKICAELVDDAAVAVGRTSSAVEQLGAVPKVALPKFGLCVGAAVTVVDDSD</sequence>
<proteinExistence type="predicted"/>
<accession>A0A9W9YBD3</accession>
<evidence type="ECO:0000313" key="3">
    <source>
        <dbReference type="Proteomes" id="UP001163046"/>
    </source>
</evidence>
<dbReference type="InterPro" id="IPR007053">
    <property type="entry name" value="LRAT_dom"/>
</dbReference>
<protein>
    <recommendedName>
        <fullName evidence="1">LRAT domain-containing protein</fullName>
    </recommendedName>
</protein>
<dbReference type="Proteomes" id="UP001163046">
    <property type="component" value="Unassembled WGS sequence"/>
</dbReference>
<evidence type="ECO:0000259" key="1">
    <source>
        <dbReference type="PROSITE" id="PS51934"/>
    </source>
</evidence>
<dbReference type="EMBL" id="MU827789">
    <property type="protein sequence ID" value="KAJ7331235.1"/>
    <property type="molecule type" value="Genomic_DNA"/>
</dbReference>
<reference evidence="2" key="1">
    <citation type="submission" date="2023-01" db="EMBL/GenBank/DDBJ databases">
        <title>Genome assembly of the deep-sea coral Lophelia pertusa.</title>
        <authorList>
            <person name="Herrera S."/>
            <person name="Cordes E."/>
        </authorList>
    </citation>
    <scope>NUCLEOTIDE SEQUENCE</scope>
    <source>
        <strain evidence="2">USNM1676648</strain>
        <tissue evidence="2">Polyp</tissue>
    </source>
</reference>